<dbReference type="EMBL" id="CAJNNW010034988">
    <property type="protein sequence ID" value="CAE8725017.1"/>
    <property type="molecule type" value="Genomic_DNA"/>
</dbReference>
<evidence type="ECO:0000256" key="1">
    <source>
        <dbReference type="ARBA" id="ARBA00022837"/>
    </source>
</evidence>
<dbReference type="PROSITE" id="PS00018">
    <property type="entry name" value="EF_HAND_1"/>
    <property type="match status" value="1"/>
</dbReference>
<dbReference type="InterPro" id="IPR018247">
    <property type="entry name" value="EF_Hand_1_Ca_BS"/>
</dbReference>
<dbReference type="SMART" id="SM00054">
    <property type="entry name" value="EFh"/>
    <property type="match status" value="1"/>
</dbReference>
<dbReference type="InterPro" id="IPR002048">
    <property type="entry name" value="EF_hand_dom"/>
</dbReference>
<dbReference type="Pfam" id="PF00036">
    <property type="entry name" value="EF-hand_1"/>
    <property type="match status" value="1"/>
</dbReference>
<dbReference type="AlphaFoldDB" id="A0A813LDL4"/>
<dbReference type="PROSITE" id="PS50222">
    <property type="entry name" value="EF_HAND_2"/>
    <property type="match status" value="1"/>
</dbReference>
<dbReference type="InterPro" id="IPR011992">
    <property type="entry name" value="EF-hand-dom_pair"/>
</dbReference>
<protein>
    <recommendedName>
        <fullName evidence="2">EF-hand domain-containing protein</fullName>
    </recommendedName>
</protein>
<gene>
    <name evidence="3" type="ORF">PGLA2088_LOCUS43943</name>
</gene>
<keyword evidence="1" id="KW-0106">Calcium</keyword>
<reference evidence="3" key="1">
    <citation type="submission" date="2021-02" db="EMBL/GenBank/DDBJ databases">
        <authorList>
            <person name="Dougan E. K."/>
            <person name="Rhodes N."/>
            <person name="Thang M."/>
            <person name="Chan C."/>
        </authorList>
    </citation>
    <scope>NUCLEOTIDE SEQUENCE</scope>
</reference>
<evidence type="ECO:0000313" key="3">
    <source>
        <dbReference type="EMBL" id="CAE8725017.1"/>
    </source>
</evidence>
<evidence type="ECO:0000313" key="4">
    <source>
        <dbReference type="Proteomes" id="UP000626109"/>
    </source>
</evidence>
<organism evidence="3 4">
    <name type="scientific">Polarella glacialis</name>
    <name type="common">Dinoflagellate</name>
    <dbReference type="NCBI Taxonomy" id="89957"/>
    <lineage>
        <taxon>Eukaryota</taxon>
        <taxon>Sar</taxon>
        <taxon>Alveolata</taxon>
        <taxon>Dinophyceae</taxon>
        <taxon>Suessiales</taxon>
        <taxon>Suessiaceae</taxon>
        <taxon>Polarella</taxon>
    </lineage>
</organism>
<feature type="non-terminal residue" evidence="3">
    <location>
        <position position="116"/>
    </location>
</feature>
<accession>A0A813LDL4</accession>
<dbReference type="SUPFAM" id="SSF47473">
    <property type="entry name" value="EF-hand"/>
    <property type="match status" value="1"/>
</dbReference>
<dbReference type="GO" id="GO:0005509">
    <property type="term" value="F:calcium ion binding"/>
    <property type="evidence" value="ECO:0007669"/>
    <property type="project" value="InterPro"/>
</dbReference>
<proteinExistence type="predicted"/>
<feature type="domain" description="EF-hand" evidence="2">
    <location>
        <begin position="57"/>
        <end position="92"/>
    </location>
</feature>
<feature type="non-terminal residue" evidence="3">
    <location>
        <position position="1"/>
    </location>
</feature>
<dbReference type="Gene3D" id="1.10.238.10">
    <property type="entry name" value="EF-hand"/>
    <property type="match status" value="1"/>
</dbReference>
<sequence>LGKSASAGILASACSPLAEKDAWGPLGKLRLNRSSCGQGPFYQTPFEAAYRDVAEQRNFRKLEALFVEADADGSGEMSLDEFRAALRKDHMQKSFSLLGVQPHQAEVVFKRMNKNN</sequence>
<dbReference type="Proteomes" id="UP000626109">
    <property type="component" value="Unassembled WGS sequence"/>
</dbReference>
<evidence type="ECO:0000259" key="2">
    <source>
        <dbReference type="PROSITE" id="PS50222"/>
    </source>
</evidence>
<comment type="caution">
    <text evidence="3">The sequence shown here is derived from an EMBL/GenBank/DDBJ whole genome shotgun (WGS) entry which is preliminary data.</text>
</comment>
<name>A0A813LDL4_POLGL</name>